<reference evidence="2" key="1">
    <citation type="journal article" date="2022" name="bioRxiv">
        <title>Sequencing and chromosome-scale assembly of the giantPleurodeles waltlgenome.</title>
        <authorList>
            <person name="Brown T."/>
            <person name="Elewa A."/>
            <person name="Iarovenko S."/>
            <person name="Subramanian E."/>
            <person name="Araus A.J."/>
            <person name="Petzold A."/>
            <person name="Susuki M."/>
            <person name="Suzuki K.-i.T."/>
            <person name="Hayashi T."/>
            <person name="Toyoda A."/>
            <person name="Oliveira C."/>
            <person name="Osipova E."/>
            <person name="Leigh N.D."/>
            <person name="Simon A."/>
            <person name="Yun M.H."/>
        </authorList>
    </citation>
    <scope>NUCLEOTIDE SEQUENCE</scope>
    <source>
        <strain evidence="2">20211129_DDA</strain>
        <tissue evidence="2">Liver</tissue>
    </source>
</reference>
<proteinExistence type="predicted"/>
<evidence type="ECO:0000256" key="1">
    <source>
        <dbReference type="SAM" id="MobiDB-lite"/>
    </source>
</evidence>
<dbReference type="AlphaFoldDB" id="A0AAV7TVD9"/>
<dbReference type="EMBL" id="JANPWB010000006">
    <property type="protein sequence ID" value="KAJ1180425.1"/>
    <property type="molecule type" value="Genomic_DNA"/>
</dbReference>
<name>A0AAV7TVD9_PLEWA</name>
<comment type="caution">
    <text evidence="2">The sequence shown here is derived from an EMBL/GenBank/DDBJ whole genome shotgun (WGS) entry which is preliminary data.</text>
</comment>
<evidence type="ECO:0000313" key="2">
    <source>
        <dbReference type="EMBL" id="KAJ1180425.1"/>
    </source>
</evidence>
<gene>
    <name evidence="2" type="ORF">NDU88_005646</name>
</gene>
<organism evidence="2 3">
    <name type="scientific">Pleurodeles waltl</name>
    <name type="common">Iberian ribbed newt</name>
    <dbReference type="NCBI Taxonomy" id="8319"/>
    <lineage>
        <taxon>Eukaryota</taxon>
        <taxon>Metazoa</taxon>
        <taxon>Chordata</taxon>
        <taxon>Craniata</taxon>
        <taxon>Vertebrata</taxon>
        <taxon>Euteleostomi</taxon>
        <taxon>Amphibia</taxon>
        <taxon>Batrachia</taxon>
        <taxon>Caudata</taxon>
        <taxon>Salamandroidea</taxon>
        <taxon>Salamandridae</taxon>
        <taxon>Pleurodelinae</taxon>
        <taxon>Pleurodeles</taxon>
    </lineage>
</organism>
<keyword evidence="3" id="KW-1185">Reference proteome</keyword>
<feature type="compositionally biased region" description="Basic and acidic residues" evidence="1">
    <location>
        <begin position="35"/>
        <end position="44"/>
    </location>
</feature>
<evidence type="ECO:0000313" key="3">
    <source>
        <dbReference type="Proteomes" id="UP001066276"/>
    </source>
</evidence>
<accession>A0AAV7TVD9</accession>
<dbReference type="Proteomes" id="UP001066276">
    <property type="component" value="Chromosome 3_2"/>
</dbReference>
<sequence length="118" mass="12722">MVLADGPENKRNGNMGKWGAFDGEDGLHGSPRRTGKQEERKYGRPSDGIFGKSAWFTLRLCTGTANTGLADFMLAPRQQSGRRPQAFPDSSSSSAASWAVLLLLFVEISIQVCSPSST</sequence>
<feature type="region of interest" description="Disordered" evidence="1">
    <location>
        <begin position="1"/>
        <end position="45"/>
    </location>
</feature>
<protein>
    <submittedName>
        <fullName evidence="2">Uncharacterized protein</fullName>
    </submittedName>
</protein>